<dbReference type="PROSITE" id="PS50887">
    <property type="entry name" value="GGDEF"/>
    <property type="match status" value="1"/>
</dbReference>
<dbReference type="Pfam" id="PF00990">
    <property type="entry name" value="GGDEF"/>
    <property type="match status" value="1"/>
</dbReference>
<proteinExistence type="predicted"/>
<dbReference type="AlphaFoldDB" id="A0A238ZAF5"/>
<feature type="transmembrane region" description="Helical" evidence="2">
    <location>
        <begin position="184"/>
        <end position="216"/>
    </location>
</feature>
<dbReference type="PANTHER" id="PTHR45138:SF9">
    <property type="entry name" value="DIGUANYLATE CYCLASE DGCM-RELATED"/>
    <property type="match status" value="1"/>
</dbReference>
<accession>A0A238ZAF5</accession>
<evidence type="ECO:0000313" key="4">
    <source>
        <dbReference type="EMBL" id="SNR80317.1"/>
    </source>
</evidence>
<reference evidence="4 5" key="1">
    <citation type="submission" date="2017-06" db="EMBL/GenBank/DDBJ databases">
        <authorList>
            <person name="Kim H.J."/>
            <person name="Triplett B.A."/>
        </authorList>
    </citation>
    <scope>NUCLEOTIDE SEQUENCE [LARGE SCALE GENOMIC DNA]</scope>
    <source>
        <strain evidence="4 5">DSM 45207</strain>
    </source>
</reference>
<keyword evidence="5" id="KW-1185">Reference proteome</keyword>
<dbReference type="Gene3D" id="3.30.70.270">
    <property type="match status" value="1"/>
</dbReference>
<evidence type="ECO:0000256" key="2">
    <source>
        <dbReference type="SAM" id="Phobius"/>
    </source>
</evidence>
<dbReference type="PANTHER" id="PTHR45138">
    <property type="entry name" value="REGULATORY COMPONENTS OF SENSORY TRANSDUCTION SYSTEM"/>
    <property type="match status" value="1"/>
</dbReference>
<evidence type="ECO:0000256" key="1">
    <source>
        <dbReference type="SAM" id="MobiDB-lite"/>
    </source>
</evidence>
<evidence type="ECO:0000313" key="5">
    <source>
        <dbReference type="Proteomes" id="UP000198348"/>
    </source>
</evidence>
<dbReference type="RefSeq" id="WP_089302824.1">
    <property type="nucleotide sequence ID" value="NZ_FZNW01000020.1"/>
</dbReference>
<organism evidence="4 5">
    <name type="scientific">Haloechinothrix alba</name>
    <dbReference type="NCBI Taxonomy" id="664784"/>
    <lineage>
        <taxon>Bacteria</taxon>
        <taxon>Bacillati</taxon>
        <taxon>Actinomycetota</taxon>
        <taxon>Actinomycetes</taxon>
        <taxon>Pseudonocardiales</taxon>
        <taxon>Pseudonocardiaceae</taxon>
        <taxon>Haloechinothrix</taxon>
    </lineage>
</organism>
<dbReference type="NCBIfam" id="TIGR00254">
    <property type="entry name" value="GGDEF"/>
    <property type="match status" value="1"/>
</dbReference>
<dbReference type="InterPro" id="IPR000160">
    <property type="entry name" value="GGDEF_dom"/>
</dbReference>
<feature type="transmembrane region" description="Helical" evidence="2">
    <location>
        <begin position="114"/>
        <end position="136"/>
    </location>
</feature>
<feature type="transmembrane region" description="Helical" evidence="2">
    <location>
        <begin position="151"/>
        <end position="172"/>
    </location>
</feature>
<dbReference type="InterPro" id="IPR050469">
    <property type="entry name" value="Diguanylate_Cyclase"/>
</dbReference>
<feature type="compositionally biased region" description="Basic residues" evidence="1">
    <location>
        <begin position="1"/>
        <end position="10"/>
    </location>
</feature>
<dbReference type="OrthoDB" id="23692at2"/>
<keyword evidence="2" id="KW-0812">Transmembrane</keyword>
<feature type="region of interest" description="Disordered" evidence="1">
    <location>
        <begin position="1"/>
        <end position="37"/>
    </location>
</feature>
<dbReference type="EMBL" id="FZNW01000020">
    <property type="protein sequence ID" value="SNR80317.1"/>
    <property type="molecule type" value="Genomic_DNA"/>
</dbReference>
<dbReference type="SMART" id="SM00267">
    <property type="entry name" value="GGDEF"/>
    <property type="match status" value="1"/>
</dbReference>
<keyword evidence="2" id="KW-0472">Membrane</keyword>
<evidence type="ECO:0000259" key="3">
    <source>
        <dbReference type="PROSITE" id="PS50887"/>
    </source>
</evidence>
<sequence length="456" mass="49613">MTSPPRGRRHTASEATSRHVTERNQAPSPNRSRDPRRWDLWRRPKPMIAFLLAVETLALAGFVLAVAASALPSGQEWLRFAILAAGGTMHILLTSRQEARRRSRIDGVIIDLTAVWIFPAALLLPIPLILLLVLLLRTQRWLIARRPPHNFVFSSISIATAAALAHLAFAAIDRAELSADGAFWGLPGFGAIVLAGGVYEVVQLTLTGGVLALGAARLRSWSKVLGTLQDNMIEAVTIGLGAVTAILLVNVAPAVAIMALVTVVFNRLAELGQLQSDVRTDSKTGLFNMRGWTESAERVFRRSSRDTPGPALLMIDFDDFKWINDTYGHPAGDDVLRHVGGLLTEETRPGDIVGRFGGEEFLVLLPDIDVESAGQTAERIRNTVARAKIVTTNKRGGSATITGRTTSIGVAVYPQHADSLETLVQAADAAVYEAKEQGRDQVRYARRKYETPTDSR</sequence>
<feature type="domain" description="GGDEF" evidence="3">
    <location>
        <begin position="308"/>
        <end position="447"/>
    </location>
</feature>
<dbReference type="InterPro" id="IPR029787">
    <property type="entry name" value="Nucleotide_cyclase"/>
</dbReference>
<gene>
    <name evidence="4" type="ORF">SAMN06265360_12039</name>
</gene>
<name>A0A238ZAF5_9PSEU</name>
<keyword evidence="2" id="KW-1133">Transmembrane helix</keyword>
<dbReference type="GO" id="GO:0052621">
    <property type="term" value="F:diguanylate cyclase activity"/>
    <property type="evidence" value="ECO:0007669"/>
    <property type="project" value="TreeGrafter"/>
</dbReference>
<feature type="transmembrane region" description="Helical" evidence="2">
    <location>
        <begin position="236"/>
        <end position="265"/>
    </location>
</feature>
<dbReference type="Proteomes" id="UP000198348">
    <property type="component" value="Unassembled WGS sequence"/>
</dbReference>
<dbReference type="InterPro" id="IPR043128">
    <property type="entry name" value="Rev_trsase/Diguanyl_cyclase"/>
</dbReference>
<dbReference type="SUPFAM" id="SSF55073">
    <property type="entry name" value="Nucleotide cyclase"/>
    <property type="match status" value="1"/>
</dbReference>
<protein>
    <submittedName>
        <fullName evidence="4">Diguanylate cyclase (GGDEF) domain-containing protein</fullName>
    </submittedName>
</protein>
<feature type="transmembrane region" description="Helical" evidence="2">
    <location>
        <begin position="47"/>
        <end position="71"/>
    </location>
</feature>
<dbReference type="FunFam" id="3.30.70.270:FF:000001">
    <property type="entry name" value="Diguanylate cyclase domain protein"/>
    <property type="match status" value="1"/>
</dbReference>
<dbReference type="CDD" id="cd01949">
    <property type="entry name" value="GGDEF"/>
    <property type="match status" value="1"/>
</dbReference>